<evidence type="ECO:0000313" key="3">
    <source>
        <dbReference type="Proteomes" id="UP000194853"/>
    </source>
</evidence>
<gene>
    <name evidence="2" type="ORF">BK750_20410</name>
</gene>
<evidence type="ECO:0000313" key="2">
    <source>
        <dbReference type="EMBL" id="OUB62715.1"/>
    </source>
</evidence>
<dbReference type="Proteomes" id="UP000194853">
    <property type="component" value="Unassembled WGS sequence"/>
</dbReference>
<dbReference type="RefSeq" id="WP_086404412.1">
    <property type="nucleotide sequence ID" value="NZ_MOOS01000156.1"/>
</dbReference>
<protein>
    <submittedName>
        <fullName evidence="2">Uncharacterized protein</fullName>
    </submittedName>
</protein>
<accession>A0A9X6M4F6</accession>
<sequence length="445" mass="53053">MKGLKEYIISNKGLFFDAFCIILGLIGLFWLIFNFTMNEIYQGVLDWNLSMEVSSHWYVLFIVNLVGIILLMVIWDLFWFQFEKVFYHLYVEMSNNAVEKKRVRLLVKLVRIKYGFYKVYHYVRIGWVSYSNRQPKKMIDFIISATIVDLVRKIWSMIFKLPVIFSSILTLIAHYKIEIMQLALFQRMWGERASLLWEHFTKLSAFVVAVLLIFIWYFVSSKGVIRRSIAQANRKKIEGVIEMHRKFPSIIVKVIKTGSENIEYIIKNRDLISDYWMVKRYPFFLEKGTDKKNIINKYSTNFDEFLVKEIPEITECVKEIEELFSSGNGSVARYVATYKYDLLVFYSQIGLRKAEYFEQIMFTKVGLERMINPKNRDKGVGRRGKDEVDIKQDLEFFKRYVLNFYIIEGVEQIYLLYRYVIFLDKMLQVNSDKLDRTLRVLTGKE</sequence>
<dbReference type="EMBL" id="MOOS01000156">
    <property type="protein sequence ID" value="OUB62715.1"/>
    <property type="molecule type" value="Genomic_DNA"/>
</dbReference>
<name>A0A9X6M4F6_BACTJ</name>
<feature type="transmembrane region" description="Helical" evidence="1">
    <location>
        <begin position="57"/>
        <end position="80"/>
    </location>
</feature>
<keyword evidence="1" id="KW-0812">Transmembrane</keyword>
<keyword evidence="1" id="KW-1133">Transmembrane helix</keyword>
<evidence type="ECO:0000256" key="1">
    <source>
        <dbReference type="SAM" id="Phobius"/>
    </source>
</evidence>
<dbReference type="AlphaFoldDB" id="A0A9X6M4F6"/>
<organism evidence="2 3">
    <name type="scientific">Bacillus thuringiensis subsp. jegathesan</name>
    <dbReference type="NCBI Taxonomy" id="56955"/>
    <lineage>
        <taxon>Bacteria</taxon>
        <taxon>Bacillati</taxon>
        <taxon>Bacillota</taxon>
        <taxon>Bacilli</taxon>
        <taxon>Bacillales</taxon>
        <taxon>Bacillaceae</taxon>
        <taxon>Bacillus</taxon>
        <taxon>Bacillus cereus group</taxon>
    </lineage>
</organism>
<feature type="transmembrane region" description="Helical" evidence="1">
    <location>
        <begin position="197"/>
        <end position="219"/>
    </location>
</feature>
<feature type="transmembrane region" description="Helical" evidence="1">
    <location>
        <begin position="157"/>
        <end position="177"/>
    </location>
</feature>
<comment type="caution">
    <text evidence="2">The sequence shown here is derived from an EMBL/GenBank/DDBJ whole genome shotgun (WGS) entry which is preliminary data.</text>
</comment>
<feature type="transmembrane region" description="Helical" evidence="1">
    <location>
        <begin position="14"/>
        <end position="37"/>
    </location>
</feature>
<reference evidence="2 3" key="1">
    <citation type="submission" date="2016-10" db="EMBL/GenBank/DDBJ databases">
        <title>Comparative genomics of Bacillus thuringiensis reveals a path to pathogens against multiple invertebrate hosts.</title>
        <authorList>
            <person name="Zheng J."/>
            <person name="Gao Q."/>
            <person name="Liu H."/>
            <person name="Peng D."/>
            <person name="Ruan L."/>
            <person name="Sun M."/>
        </authorList>
    </citation>
    <scope>NUCLEOTIDE SEQUENCE [LARGE SCALE GENOMIC DNA]</scope>
    <source>
        <strain evidence="2">BGSC 4CF1</strain>
    </source>
</reference>
<proteinExistence type="predicted"/>
<keyword evidence="1" id="KW-0472">Membrane</keyword>